<feature type="domain" description="Ubiquitin-like protease family profile" evidence="6">
    <location>
        <begin position="719"/>
        <end position="891"/>
    </location>
</feature>
<dbReference type="AlphaFoldDB" id="A0AAV6LGA5"/>
<evidence type="ECO:0000256" key="5">
    <source>
        <dbReference type="SAM" id="MobiDB-lite"/>
    </source>
</evidence>
<feature type="coiled-coil region" evidence="4">
    <location>
        <begin position="643"/>
        <end position="670"/>
    </location>
</feature>
<gene>
    <name evidence="7" type="ORF">RHGRI_000250</name>
</gene>
<comment type="similarity">
    <text evidence="1">Belongs to the peptidase C48 family.</text>
</comment>
<dbReference type="GO" id="GO:0006508">
    <property type="term" value="P:proteolysis"/>
    <property type="evidence" value="ECO:0007669"/>
    <property type="project" value="UniProtKB-KW"/>
</dbReference>
<comment type="caution">
    <text evidence="7">The sequence shown here is derived from an EMBL/GenBank/DDBJ whole genome shotgun (WGS) entry which is preliminary data.</text>
</comment>
<keyword evidence="2" id="KW-0645">Protease</keyword>
<keyword evidence="3" id="KW-0378">Hydrolase</keyword>
<dbReference type="InterPro" id="IPR003653">
    <property type="entry name" value="Peptidase_C48_C"/>
</dbReference>
<dbReference type="Proteomes" id="UP000823749">
    <property type="component" value="Chromosome 1"/>
</dbReference>
<keyword evidence="8" id="KW-1185">Reference proteome</keyword>
<dbReference type="SUPFAM" id="SSF54001">
    <property type="entry name" value="Cysteine proteinases"/>
    <property type="match status" value="1"/>
</dbReference>
<dbReference type="PANTHER" id="PTHR34835">
    <property type="entry name" value="OS07G0283600 PROTEIN-RELATED"/>
    <property type="match status" value="1"/>
</dbReference>
<feature type="compositionally biased region" description="Basic and acidic residues" evidence="5">
    <location>
        <begin position="266"/>
        <end position="299"/>
    </location>
</feature>
<name>A0AAV6LGA5_9ERIC</name>
<evidence type="ECO:0000256" key="2">
    <source>
        <dbReference type="ARBA" id="ARBA00022670"/>
    </source>
</evidence>
<dbReference type="GO" id="GO:0008234">
    <property type="term" value="F:cysteine-type peptidase activity"/>
    <property type="evidence" value="ECO:0007669"/>
    <property type="project" value="InterPro"/>
</dbReference>
<dbReference type="PROSITE" id="PS50600">
    <property type="entry name" value="ULP_PROTEASE"/>
    <property type="match status" value="1"/>
</dbReference>
<dbReference type="InterPro" id="IPR038765">
    <property type="entry name" value="Papain-like_cys_pep_sf"/>
</dbReference>
<keyword evidence="4" id="KW-0175">Coiled coil</keyword>
<evidence type="ECO:0000256" key="4">
    <source>
        <dbReference type="SAM" id="Coils"/>
    </source>
</evidence>
<dbReference type="EMBL" id="JACTNZ010000001">
    <property type="protein sequence ID" value="KAG5564007.1"/>
    <property type="molecule type" value="Genomic_DNA"/>
</dbReference>
<evidence type="ECO:0000256" key="3">
    <source>
        <dbReference type="ARBA" id="ARBA00022801"/>
    </source>
</evidence>
<sequence length="1054" mass="119916">MKKQGYGHFPDDCWELIFQKLREDDECDLDSISLVSKQFLSISNRVKLILKVEGDTLPLLQNLLQRFPHIKSIVINTYAQKDTDRLVDKIAEFGELNLEAIKFGGWKEPPRDGITELAFNNNVKNTLKVWLTRSSTSLQARTILSPNPSAESSIPCEKRQKGVRLPKIGFSAEEWLSPLGQDFIFEPTGPGLNAPLQIREPTEAEMSRKNIPRPSIPTKSANPARGRGADQQQQQQKKQKLSEEVPPPSASKTVPSETRRPPPQKDQGRKPESRVELDSGPGEEHEDIKKSEQKAKESPKPVQNKKAANDKGKKKTVAYKITYRSNFRPIIKLMEKISPKLRDEHIEGLKLTPFWLLFHALLNKKLTINKCRKYDETIVQIIKTYQARENQFKIGQKLLKLTKHDIRLIFGLCCGDKHMDLAYASKESIDLVKRRKMKPKRLTATGIKAILYKAVKGNGKEDVEDVVRLLCMYLCCTLFFSKSGTKIGWVYLHYMHDLKSMKDYDWCEAIRYTLMNSIEKYQLQPEKASGCVITLLVSDAELRQTTWETSFYGSDNNSMHEEGTEKLKNENKGLIICELQRQISRLGETVSELTQQVSDAELRQTTWETSFYGSDNNSMHEEGTEKLKNENKGLIICELQRQISRLGETVSELTQQVNLLNKENSRLETALGCEPVLTRSFNDDVLYNLLTLADRNKLDNISRKRTDRSIVWLYNGGPCCVFVDDIHLLLNKEDITANVIDAYAKTLVHSSTEPQNARSYVCRSRFWQALRIKDQERQRDIIKEQWESGLHYRYLHFPIHHKFHWTLLVHDKNERTWKHYNSLRPCEGTDGHCKVATLMKKCICDYLESINSELFQSQKPSGKVESVKDAPQQGVGTLDSGVVVCNNMKQYFQHGSINSILPSNALDNLRLEMVTRFLNDPWSVISETLDAQCGRVEEQSQVPREQSGSAVPASSPADVETCVSPLDVLVNAAEVLSAGFGLVEDQSQVPEDPTNIEDEKVDVSFEIVKHKQASKSEEKECRKATTALSDTANGGRGSDKQRFNDLLFYDALGS</sequence>
<evidence type="ECO:0000259" key="6">
    <source>
        <dbReference type="PROSITE" id="PS50600"/>
    </source>
</evidence>
<organism evidence="7 8">
    <name type="scientific">Rhododendron griersonianum</name>
    <dbReference type="NCBI Taxonomy" id="479676"/>
    <lineage>
        <taxon>Eukaryota</taxon>
        <taxon>Viridiplantae</taxon>
        <taxon>Streptophyta</taxon>
        <taxon>Embryophyta</taxon>
        <taxon>Tracheophyta</taxon>
        <taxon>Spermatophyta</taxon>
        <taxon>Magnoliopsida</taxon>
        <taxon>eudicotyledons</taxon>
        <taxon>Gunneridae</taxon>
        <taxon>Pentapetalae</taxon>
        <taxon>asterids</taxon>
        <taxon>Ericales</taxon>
        <taxon>Ericaceae</taxon>
        <taxon>Ericoideae</taxon>
        <taxon>Rhodoreae</taxon>
        <taxon>Rhododendron</taxon>
    </lineage>
</organism>
<accession>A0AAV6LGA5</accession>
<dbReference type="Pfam" id="PF02902">
    <property type="entry name" value="Peptidase_C48"/>
    <property type="match status" value="1"/>
</dbReference>
<evidence type="ECO:0000313" key="8">
    <source>
        <dbReference type="Proteomes" id="UP000823749"/>
    </source>
</evidence>
<protein>
    <recommendedName>
        <fullName evidence="6">Ubiquitin-like protease family profile domain-containing protein</fullName>
    </recommendedName>
</protein>
<evidence type="ECO:0000256" key="1">
    <source>
        <dbReference type="ARBA" id="ARBA00005234"/>
    </source>
</evidence>
<dbReference type="Gene3D" id="3.40.395.10">
    <property type="entry name" value="Adenoviral Proteinase, Chain A"/>
    <property type="match status" value="1"/>
</dbReference>
<evidence type="ECO:0000313" key="7">
    <source>
        <dbReference type="EMBL" id="KAG5564007.1"/>
    </source>
</evidence>
<feature type="region of interest" description="Disordered" evidence="5">
    <location>
        <begin position="204"/>
        <end position="313"/>
    </location>
</feature>
<reference evidence="7" key="1">
    <citation type="submission" date="2020-08" db="EMBL/GenBank/DDBJ databases">
        <title>Plant Genome Project.</title>
        <authorList>
            <person name="Zhang R.-G."/>
        </authorList>
    </citation>
    <scope>NUCLEOTIDE SEQUENCE</scope>
    <source>
        <strain evidence="7">WSP0</strain>
        <tissue evidence="7">Leaf</tissue>
    </source>
</reference>
<proteinExistence type="inferred from homology"/>